<evidence type="ECO:0000256" key="2">
    <source>
        <dbReference type="PROSITE-ProRule" id="PRU00169"/>
    </source>
</evidence>
<dbReference type="GO" id="GO:0000160">
    <property type="term" value="P:phosphorelay signal transduction system"/>
    <property type="evidence" value="ECO:0007669"/>
    <property type="project" value="InterPro"/>
</dbReference>
<dbReference type="InterPro" id="IPR011006">
    <property type="entry name" value="CheY-like_superfamily"/>
</dbReference>
<dbReference type="Pfam" id="PF00072">
    <property type="entry name" value="Response_reg"/>
    <property type="match status" value="1"/>
</dbReference>
<dbReference type="EMBL" id="PPXC01000008">
    <property type="protein sequence ID" value="POH73162.1"/>
    <property type="molecule type" value="Genomic_DNA"/>
</dbReference>
<dbReference type="PANTHER" id="PTHR44591:SF3">
    <property type="entry name" value="RESPONSE REGULATORY DOMAIN-CONTAINING PROTEIN"/>
    <property type="match status" value="1"/>
</dbReference>
<feature type="modified residue" description="4-aspartylphosphate" evidence="2">
    <location>
        <position position="55"/>
    </location>
</feature>
<sequence length="153" mass="16310">MSSRGVCLVIEDDWDIRDLISAILTRSGFEVHAVASGAEGVVAAGNLDPVLVTLDIGLPDMSGHEVARQIRRVSKAPLLFLIGRAGTDDEVASISSGAAAYLTKPFQPQQLRETADQLCPVNRAVCYVSDPKGSEQGRSGEMLWPSAVAEFVE</sequence>
<dbReference type="InterPro" id="IPR050595">
    <property type="entry name" value="Bact_response_regulator"/>
</dbReference>
<accession>A0A2S3ZW27</accession>
<keyword evidence="1 2" id="KW-0597">Phosphoprotein</keyword>
<dbReference type="PROSITE" id="PS50110">
    <property type="entry name" value="RESPONSE_REGULATORY"/>
    <property type="match status" value="1"/>
</dbReference>
<dbReference type="PANTHER" id="PTHR44591">
    <property type="entry name" value="STRESS RESPONSE REGULATOR PROTEIN 1"/>
    <property type="match status" value="1"/>
</dbReference>
<dbReference type="Gene3D" id="3.40.50.2300">
    <property type="match status" value="1"/>
</dbReference>
<reference evidence="4 5" key="1">
    <citation type="submission" date="2018-01" db="EMBL/GenBank/DDBJ databases">
        <title>Arthrobacter sp. nov., from glaciers in China.</title>
        <authorList>
            <person name="Liu Q."/>
            <person name="Xin Y.-H."/>
        </authorList>
    </citation>
    <scope>NUCLEOTIDE SEQUENCE [LARGE SCALE GENOMIC DNA]</scope>
    <source>
        <strain evidence="4 5">HLT2-12-2</strain>
    </source>
</reference>
<dbReference type="InterPro" id="IPR001789">
    <property type="entry name" value="Sig_transdc_resp-reg_receiver"/>
</dbReference>
<dbReference type="Proteomes" id="UP000237061">
    <property type="component" value="Unassembled WGS sequence"/>
</dbReference>
<name>A0A2S3ZW27_ARTGL</name>
<evidence type="ECO:0000313" key="4">
    <source>
        <dbReference type="EMBL" id="POH73162.1"/>
    </source>
</evidence>
<gene>
    <name evidence="4" type="ORF">CVS27_11585</name>
</gene>
<dbReference type="RefSeq" id="WP_103465907.1">
    <property type="nucleotide sequence ID" value="NZ_PPXC01000008.1"/>
</dbReference>
<keyword evidence="5" id="KW-1185">Reference proteome</keyword>
<protein>
    <submittedName>
        <fullName evidence="4">Two-component response regulator</fullName>
    </submittedName>
</protein>
<evidence type="ECO:0000313" key="5">
    <source>
        <dbReference type="Proteomes" id="UP000237061"/>
    </source>
</evidence>
<proteinExistence type="predicted"/>
<organism evidence="4 5">
    <name type="scientific">Arthrobacter glacialis</name>
    <dbReference type="NCBI Taxonomy" id="1664"/>
    <lineage>
        <taxon>Bacteria</taxon>
        <taxon>Bacillati</taxon>
        <taxon>Actinomycetota</taxon>
        <taxon>Actinomycetes</taxon>
        <taxon>Micrococcales</taxon>
        <taxon>Micrococcaceae</taxon>
        <taxon>Arthrobacter</taxon>
    </lineage>
</organism>
<evidence type="ECO:0000256" key="1">
    <source>
        <dbReference type="ARBA" id="ARBA00022553"/>
    </source>
</evidence>
<feature type="domain" description="Response regulatory" evidence="3">
    <location>
        <begin position="6"/>
        <end position="119"/>
    </location>
</feature>
<dbReference type="SMART" id="SM00448">
    <property type="entry name" value="REC"/>
    <property type="match status" value="1"/>
</dbReference>
<dbReference type="SUPFAM" id="SSF52172">
    <property type="entry name" value="CheY-like"/>
    <property type="match status" value="1"/>
</dbReference>
<dbReference type="AlphaFoldDB" id="A0A2S3ZW27"/>
<evidence type="ECO:0000259" key="3">
    <source>
        <dbReference type="PROSITE" id="PS50110"/>
    </source>
</evidence>
<comment type="caution">
    <text evidence="4">The sequence shown here is derived from an EMBL/GenBank/DDBJ whole genome shotgun (WGS) entry which is preliminary data.</text>
</comment>
<dbReference type="CDD" id="cd17574">
    <property type="entry name" value="REC_OmpR"/>
    <property type="match status" value="1"/>
</dbReference>